<evidence type="ECO:0000313" key="2">
    <source>
        <dbReference type="EMBL" id="AVT50715.1"/>
    </source>
</evidence>
<dbReference type="KEGG" id="vg:80532046"/>
<accession>A0A455JKB5</accession>
<dbReference type="Pfam" id="PF02476">
    <property type="entry name" value="US2"/>
    <property type="match status" value="1"/>
</dbReference>
<proteinExistence type="predicted"/>
<dbReference type="EMBL" id="MH036942">
    <property type="protein sequence ID" value="AVT50715.1"/>
    <property type="molecule type" value="Genomic_DNA"/>
</dbReference>
<dbReference type="RefSeq" id="YP_010795031.1">
    <property type="nucleotide sequence ID" value="NC_075564.1"/>
</dbReference>
<keyword evidence="3" id="KW-1185">Reference proteome</keyword>
<dbReference type="InterPro" id="IPR003485">
    <property type="entry name" value="Herpes_US2_varicellovirus"/>
</dbReference>
<name>A0A455JKB5_9ALPH</name>
<sequence>MVTVVTCADSRGCFPWASADVPAQVWRFLAEQCRALAAGRLGTPVVVSDRALLWAAADCAPAPPARVAYVDTTPLARARARRPAPPPPPPAAAEWISAVDGYNLLNSGRAGARPFHLWVFGAADLYAPVFTHVAATTRLVYAQLDRVFAGATWRLPRRGPAIASAWPPYETPALSELRAGGVLLRMVYEVVDRAAAPARPPGGRGAPPPGAPCSVL</sequence>
<dbReference type="Proteomes" id="UP000325841">
    <property type="component" value="Segment"/>
</dbReference>
<organism evidence="2 3">
    <name type="scientific">Cervid alphaherpesvirus 1</name>
    <dbReference type="NCBI Taxonomy" id="79891"/>
    <lineage>
        <taxon>Viruses</taxon>
        <taxon>Duplodnaviria</taxon>
        <taxon>Heunggongvirae</taxon>
        <taxon>Peploviricota</taxon>
        <taxon>Herviviricetes</taxon>
        <taxon>Herpesvirales</taxon>
        <taxon>Orthoherpesviridae</taxon>
        <taxon>Alphaherpesvirinae</taxon>
        <taxon>Varicellovirus</taxon>
        <taxon>Varicellovirus cervidalpha1</taxon>
    </lineage>
</organism>
<evidence type="ECO:0000256" key="1">
    <source>
        <dbReference type="SAM" id="MobiDB-lite"/>
    </source>
</evidence>
<reference evidence="2 3" key="1">
    <citation type="submission" date="2018-03" db="EMBL/GenBank/DDBJ databases">
        <title>Cervid herpesvirus genomes.</title>
        <authorList>
            <person name="Das Neves C.G."/>
            <person name="Davison A.J."/>
        </authorList>
    </citation>
    <scope>NUCLEOTIDE SEQUENCE [LARGE SCALE GENOMIC DNA]</scope>
    <source>
        <strain evidence="2 3">Anlier</strain>
    </source>
</reference>
<feature type="compositionally biased region" description="Pro residues" evidence="1">
    <location>
        <begin position="206"/>
        <end position="216"/>
    </location>
</feature>
<protein>
    <submittedName>
        <fullName evidence="2">Virion protein US2</fullName>
    </submittedName>
</protein>
<feature type="region of interest" description="Disordered" evidence="1">
    <location>
        <begin position="197"/>
        <end position="216"/>
    </location>
</feature>
<evidence type="ECO:0000313" key="3">
    <source>
        <dbReference type="Proteomes" id="UP000325841"/>
    </source>
</evidence>
<gene>
    <name evidence="2" type="primary">US2</name>
</gene>
<dbReference type="GeneID" id="80532046"/>